<keyword evidence="6" id="KW-1185">Reference proteome</keyword>
<feature type="binding site" evidence="4">
    <location>
        <position position="223"/>
    </location>
    <ligand>
        <name>substrate</name>
    </ligand>
</feature>
<evidence type="ECO:0000256" key="3">
    <source>
        <dbReference type="PIRSR" id="PIRSR610905-1"/>
    </source>
</evidence>
<dbReference type="PANTHER" id="PTHR36845:SF1">
    <property type="entry name" value="HYDROLASE, PUTATIVE (AFU_ORTHOLOGUE AFUA_7G05090)-RELATED"/>
    <property type="match status" value="1"/>
</dbReference>
<evidence type="ECO:0000256" key="2">
    <source>
        <dbReference type="ARBA" id="ARBA00038358"/>
    </source>
</evidence>
<evidence type="ECO:0000256" key="4">
    <source>
        <dbReference type="PIRSR" id="PIRSR610905-2"/>
    </source>
</evidence>
<dbReference type="InterPro" id="IPR012341">
    <property type="entry name" value="6hp_glycosidase-like_sf"/>
</dbReference>
<feature type="binding site" evidence="4">
    <location>
        <position position="237"/>
    </location>
    <ligand>
        <name>substrate</name>
    </ligand>
</feature>
<feature type="binding site" evidence="4">
    <location>
        <position position="105"/>
    </location>
    <ligand>
        <name>substrate</name>
    </ligand>
</feature>
<dbReference type="STRING" id="1527.SAMN04489757_11533"/>
<evidence type="ECO:0000313" key="5">
    <source>
        <dbReference type="EMBL" id="SFO25490.1"/>
    </source>
</evidence>
<feature type="binding site" evidence="4">
    <location>
        <position position="241"/>
    </location>
    <ligand>
        <name>substrate</name>
    </ligand>
</feature>
<feature type="binding site" evidence="4">
    <location>
        <position position="165"/>
    </location>
    <ligand>
        <name>substrate</name>
    </ligand>
</feature>
<dbReference type="GO" id="GO:0000272">
    <property type="term" value="P:polysaccharide catabolic process"/>
    <property type="evidence" value="ECO:0007669"/>
    <property type="project" value="TreeGrafter"/>
</dbReference>
<dbReference type="InterPro" id="IPR008928">
    <property type="entry name" value="6-hairpin_glycosidase_sf"/>
</dbReference>
<dbReference type="Pfam" id="PF07470">
    <property type="entry name" value="Glyco_hydro_88"/>
    <property type="match status" value="1"/>
</dbReference>
<dbReference type="Gene3D" id="1.50.10.10">
    <property type="match status" value="1"/>
</dbReference>
<dbReference type="EMBL" id="FOWD01000015">
    <property type="protein sequence ID" value="SFO25490.1"/>
    <property type="molecule type" value="Genomic_DNA"/>
</dbReference>
<accession>A0A1I5FNZ8</accession>
<feature type="active site" description="Nucleophile" evidence="3">
    <location>
        <position position="105"/>
    </location>
</feature>
<dbReference type="SUPFAM" id="SSF48208">
    <property type="entry name" value="Six-hairpin glycosidases"/>
    <property type="match status" value="1"/>
</dbReference>
<dbReference type="OrthoDB" id="428577at2"/>
<reference evidence="5 6" key="1">
    <citation type="submission" date="2016-10" db="EMBL/GenBank/DDBJ databases">
        <authorList>
            <person name="de Groot N.N."/>
        </authorList>
    </citation>
    <scope>NUCLEOTIDE SEQUENCE [LARGE SCALE GENOMIC DNA]</scope>
    <source>
        <strain evidence="5 6">DSM 1283</strain>
    </source>
</reference>
<feature type="binding site" evidence="4">
    <location>
        <position position="356"/>
    </location>
    <ligand>
        <name>substrate</name>
    </ligand>
</feature>
<dbReference type="PANTHER" id="PTHR36845">
    <property type="entry name" value="HYDROLASE, PUTATIVE (AFU_ORTHOLOGUE AFUA_7G05090)-RELATED"/>
    <property type="match status" value="1"/>
</dbReference>
<name>A0A1I5FNZ8_9FIRM</name>
<dbReference type="InterPro" id="IPR052369">
    <property type="entry name" value="UG_Glycosaminoglycan_Hydrolase"/>
</dbReference>
<dbReference type="AlphaFoldDB" id="A0A1I5FNZ8"/>
<evidence type="ECO:0000313" key="6">
    <source>
        <dbReference type="Proteomes" id="UP000198806"/>
    </source>
</evidence>
<organism evidence="5 6">
    <name type="scientific">Anaerocolumna aminovalerica</name>
    <dbReference type="NCBI Taxonomy" id="1527"/>
    <lineage>
        <taxon>Bacteria</taxon>
        <taxon>Bacillati</taxon>
        <taxon>Bacillota</taxon>
        <taxon>Clostridia</taxon>
        <taxon>Lachnospirales</taxon>
        <taxon>Lachnospiraceae</taxon>
        <taxon>Anaerocolumna</taxon>
    </lineage>
</organism>
<feature type="active site" description="Proton donor" evidence="3">
    <location>
        <position position="165"/>
    </location>
</feature>
<dbReference type="Proteomes" id="UP000198806">
    <property type="component" value="Unassembled WGS sequence"/>
</dbReference>
<proteinExistence type="inferred from homology"/>
<feature type="binding site" evidence="4">
    <location>
        <position position="225"/>
    </location>
    <ligand>
        <name>substrate</name>
    </ligand>
</feature>
<gene>
    <name evidence="5" type="ORF">SAMN04489757_11533</name>
</gene>
<dbReference type="RefSeq" id="WP_091686589.1">
    <property type="nucleotide sequence ID" value="NZ_BAABFM010000024.1"/>
</dbReference>
<protein>
    <submittedName>
        <fullName evidence="5">Unsaturated chondroitin disaccharide hydrolase</fullName>
    </submittedName>
</protein>
<sequence>MAQTFESMKKYEGTDKTIIKTALDQAVDIVRGNLADFTHKFQSSNSINQFYEPTENVEWTTGFWTGEIWIAYEHTGEKCFKESAEIQVDSFLNRILNKIDVNHHDMGFLYSLSCVAAYKLCGNETGKKAALLAADNLISRYHEKGQFIQAWGDIDAEDNYRLIIDCLLNLPLLYWATEVTGDTSYAQIAENHIKTAMECVVRPDHSTYHTYFFDPKTGKPTYGVTHQGNRNNSAWARGQAWGIYGVALSYAYLKDPKYLEIFEKITDYFIEHLPEDLIAYWDFDFDTGSEEPRDSSSVSIAVCGMLEMAKYLEPAKAKKYTDAADKMLRALIDHCAVKDRKESNGLLLHGTYARDSKENTCTNRGVDECNTFGDYFYLEALIRMSKDWKLYW</sequence>
<dbReference type="InterPro" id="IPR010905">
    <property type="entry name" value="Glyco_hydro_88"/>
</dbReference>
<keyword evidence="1 5" id="KW-0378">Hydrolase</keyword>
<evidence type="ECO:0000256" key="1">
    <source>
        <dbReference type="ARBA" id="ARBA00022801"/>
    </source>
</evidence>
<dbReference type="GO" id="GO:0052757">
    <property type="term" value="F:chondroitin hydrolase activity"/>
    <property type="evidence" value="ECO:0007669"/>
    <property type="project" value="TreeGrafter"/>
</dbReference>
<comment type="similarity">
    <text evidence="2">Belongs to the glycosyl hydrolase 88 family.</text>
</comment>